<dbReference type="HOGENOM" id="CLU_026736_1_1_1"/>
<dbReference type="PANTHER" id="PTHR13703:SF45">
    <property type="entry name" value="MOTHERS AGAINST DECAPENTAPLEGIC HOMOLOG"/>
    <property type="match status" value="1"/>
</dbReference>
<dbReference type="CDD" id="cd10492">
    <property type="entry name" value="MH1_SMAD_4"/>
    <property type="match status" value="1"/>
</dbReference>
<keyword evidence="16" id="KW-1185">Reference proteome</keyword>
<dbReference type="Gene3D" id="2.60.200.10">
    <property type="match status" value="1"/>
</dbReference>
<dbReference type="InterPro" id="IPR008984">
    <property type="entry name" value="SMAD_FHA_dom_sf"/>
</dbReference>
<dbReference type="InterPro" id="IPR003619">
    <property type="entry name" value="MAD_homology1_Dwarfin-type"/>
</dbReference>
<dbReference type="GO" id="GO:0050793">
    <property type="term" value="P:regulation of developmental process"/>
    <property type="evidence" value="ECO:0007669"/>
    <property type="project" value="UniProtKB-ARBA"/>
</dbReference>
<feature type="compositionally biased region" description="Polar residues" evidence="11">
    <location>
        <begin position="350"/>
        <end position="362"/>
    </location>
</feature>
<evidence type="ECO:0000256" key="8">
    <source>
        <dbReference type="ARBA" id="ARBA00023242"/>
    </source>
</evidence>
<keyword evidence="4" id="KW-0862">Zinc</keyword>
<dbReference type="PROSITE" id="PS51076">
    <property type="entry name" value="MH2"/>
    <property type="match status" value="1"/>
</dbReference>
<evidence type="ECO:0000256" key="4">
    <source>
        <dbReference type="ARBA" id="ARBA00022833"/>
    </source>
</evidence>
<sequence length="692" mass="75420">MATVSSTAPTSADACLSIVHSLMCHRQGGESEGFAKRAIESLVKKLKEKRDELDSLITAITTNGAHPSKCVTIQRTLDGRLQVAGRKGFPHVIYARIWRWPDLHKNELKHVKYCQFAFDLKCDSVCVNPYHYERVVSPGIDLSGLTLQSGPSRLVKDEYTAGVVSGPSPGQMEIDGDVLGVSQTIQHHPPAPQPPPLQQFSLLQLQTQTTGKIYKSQRIVQVCFPLKCTNIANSHYNYFSKIIFACLSVASSTGERSAGSYGSPNCPKMEPSENCSRSNWGPSRLQPPLSELFCCNLQVVNNTLLIWVFELNELLNNILLTGSSQQLNHSSVGGCNNSLSIQHQQSQIMGSSNQGASGSFFNSPEDVSGQNEAQVGMSANMGNKSLYPIQGPVSPHLHQNGFQSGNMSGTSPNSQNFSSQAQGTWTGNNTLTYTQSMQPPDPRTHHPGYWSHGGNRLLSSQPAPEYWCSVAYFELDTQVGETFKVPSSCPSVTIDGYVDPSGGNRFCLGALSNVHRTDPSEKARLHIGKGVQLELRGEGDVWLTCLSHHSVFVQSYYLDREAGRAPGDAVHKIYPSAYIKVFDLRQCHKQMQQQAATAQAAAAAQAAAVAGHIPGPHSVGLSAAAGIGVDDLRRLCILRLSFVKGWGPDYPRQSIKETPCWIEVHLHRALQLLDEVLHTMPIDGPRTIDGVV</sequence>
<feature type="domain" description="MH1" evidence="12">
    <location>
        <begin position="17"/>
        <end position="141"/>
    </location>
</feature>
<feature type="region of interest" description="Disordered" evidence="11">
    <location>
        <begin position="387"/>
        <end position="428"/>
    </location>
</feature>
<keyword evidence="5 9" id="KW-0805">Transcription regulation</keyword>
<dbReference type="SMART" id="SM00523">
    <property type="entry name" value="DWA"/>
    <property type="match status" value="1"/>
</dbReference>
<dbReference type="Pfam" id="PF03165">
    <property type="entry name" value="MH1"/>
    <property type="match status" value="1"/>
</dbReference>
<evidence type="ECO:0000256" key="6">
    <source>
        <dbReference type="ARBA" id="ARBA00023125"/>
    </source>
</evidence>
<name>E0V8Z9_PEDHC</name>
<dbReference type="GO" id="GO:0046872">
    <property type="term" value="F:metal ion binding"/>
    <property type="evidence" value="ECO:0007669"/>
    <property type="project" value="UniProtKB-KW"/>
</dbReference>
<keyword evidence="6" id="KW-0238">DNA-binding</keyword>
<dbReference type="PANTHER" id="PTHR13703">
    <property type="entry name" value="SMAD"/>
    <property type="match status" value="1"/>
</dbReference>
<keyword evidence="3" id="KW-0479">Metal-binding</keyword>
<evidence type="ECO:0000256" key="11">
    <source>
        <dbReference type="SAM" id="MobiDB-lite"/>
    </source>
</evidence>
<evidence type="ECO:0000256" key="5">
    <source>
        <dbReference type="ARBA" id="ARBA00023015"/>
    </source>
</evidence>
<evidence type="ECO:0000256" key="2">
    <source>
        <dbReference type="ARBA" id="ARBA00022490"/>
    </source>
</evidence>
<dbReference type="eggNOG" id="KOG3701">
    <property type="taxonomic scope" value="Eukaryota"/>
</dbReference>
<dbReference type="GO" id="GO:0060395">
    <property type="term" value="P:SMAD protein signal transduction"/>
    <property type="evidence" value="ECO:0007669"/>
    <property type="project" value="TreeGrafter"/>
</dbReference>
<keyword evidence="7 9" id="KW-0804">Transcription</keyword>
<dbReference type="RefSeq" id="XP_002422593.1">
    <property type="nucleotide sequence ID" value="XM_002422548.1"/>
</dbReference>
<dbReference type="EMBL" id="DS234988">
    <property type="protein sequence ID" value="EEB09855.1"/>
    <property type="molecule type" value="Genomic_DNA"/>
</dbReference>
<evidence type="ECO:0000313" key="14">
    <source>
        <dbReference type="EMBL" id="EEB09855.1"/>
    </source>
</evidence>
<reference evidence="15" key="3">
    <citation type="submission" date="2021-02" db="UniProtKB">
        <authorList>
            <consortium name="EnsemblMetazoa"/>
        </authorList>
    </citation>
    <scope>IDENTIFICATION</scope>
    <source>
        <strain evidence="15">USDA</strain>
    </source>
</reference>
<dbReference type="GO" id="GO:0051239">
    <property type="term" value="P:regulation of multicellular organismal process"/>
    <property type="evidence" value="ECO:0007669"/>
    <property type="project" value="UniProtKB-ARBA"/>
</dbReference>
<feature type="region of interest" description="Disordered" evidence="11">
    <location>
        <begin position="350"/>
        <end position="371"/>
    </location>
</feature>
<dbReference type="CTD" id="8233333"/>
<dbReference type="CDD" id="cd10498">
    <property type="entry name" value="MH2_SMAD_4"/>
    <property type="match status" value="1"/>
</dbReference>
<dbReference type="EMBL" id="AAZO01000038">
    <property type="status" value="NOT_ANNOTATED_CDS"/>
    <property type="molecule type" value="Genomic_DNA"/>
</dbReference>
<dbReference type="SMART" id="SM00524">
    <property type="entry name" value="DWB"/>
    <property type="match status" value="1"/>
</dbReference>
<evidence type="ECO:0000256" key="3">
    <source>
        <dbReference type="ARBA" id="ARBA00022723"/>
    </source>
</evidence>
<dbReference type="GO" id="GO:0009653">
    <property type="term" value="P:anatomical structure morphogenesis"/>
    <property type="evidence" value="ECO:0007669"/>
    <property type="project" value="TreeGrafter"/>
</dbReference>
<evidence type="ECO:0000259" key="12">
    <source>
        <dbReference type="PROSITE" id="PS51075"/>
    </source>
</evidence>
<keyword evidence="10" id="KW-0175">Coiled coil</keyword>
<comment type="subcellular location">
    <subcellularLocation>
        <location evidence="9">Cytoplasm</location>
    </subcellularLocation>
    <subcellularLocation>
        <location evidence="9">Nucleus</location>
    </subcellularLocation>
</comment>
<dbReference type="GO" id="GO:0030154">
    <property type="term" value="P:cell differentiation"/>
    <property type="evidence" value="ECO:0007669"/>
    <property type="project" value="TreeGrafter"/>
</dbReference>
<dbReference type="SUPFAM" id="SSF56366">
    <property type="entry name" value="SMAD MH1 domain"/>
    <property type="match status" value="1"/>
</dbReference>
<evidence type="ECO:0000256" key="10">
    <source>
        <dbReference type="SAM" id="Coils"/>
    </source>
</evidence>
<dbReference type="FunCoup" id="E0V8Z9">
    <property type="interactions" value="1965"/>
</dbReference>
<proteinExistence type="inferred from homology"/>
<reference evidence="14" key="1">
    <citation type="submission" date="2007-04" db="EMBL/GenBank/DDBJ databases">
        <title>Annotation of Pediculus humanus corporis strain USDA.</title>
        <authorList>
            <person name="Kirkness E."/>
            <person name="Hannick L."/>
            <person name="Hass B."/>
            <person name="Bruggner R."/>
            <person name="Lawson D."/>
            <person name="Bidwell S."/>
            <person name="Joardar V."/>
            <person name="Caler E."/>
            <person name="Walenz B."/>
            <person name="Inman J."/>
            <person name="Schobel S."/>
            <person name="Galinsky K."/>
            <person name="Amedeo P."/>
            <person name="Strausberg R."/>
        </authorList>
    </citation>
    <scope>NUCLEOTIDE SEQUENCE</scope>
    <source>
        <strain evidence="14">USDA</strain>
    </source>
</reference>
<gene>
    <name evidence="15" type="primary">8233333</name>
    <name evidence="14" type="ORF">Phum_PHUM002670</name>
</gene>
<dbReference type="Pfam" id="PF03166">
    <property type="entry name" value="MH2"/>
    <property type="match status" value="1"/>
</dbReference>
<dbReference type="InterPro" id="IPR017855">
    <property type="entry name" value="SMAD-like_dom_sf"/>
</dbReference>
<reference evidence="14" key="2">
    <citation type="submission" date="2007-04" db="EMBL/GenBank/DDBJ databases">
        <title>The genome of the human body louse.</title>
        <authorList>
            <consortium name="The Human Body Louse Genome Consortium"/>
            <person name="Kirkness E."/>
            <person name="Walenz B."/>
            <person name="Hass B."/>
            <person name="Bruggner R."/>
            <person name="Strausberg R."/>
        </authorList>
    </citation>
    <scope>NUCLEOTIDE SEQUENCE</scope>
    <source>
        <strain evidence="14">USDA</strain>
    </source>
</reference>
<dbReference type="SUPFAM" id="SSF49879">
    <property type="entry name" value="SMAD/FHA domain"/>
    <property type="match status" value="1"/>
</dbReference>
<evidence type="ECO:0000256" key="9">
    <source>
        <dbReference type="RuleBase" id="RU361195"/>
    </source>
</evidence>
<dbReference type="Gene3D" id="3.90.520.10">
    <property type="entry name" value="SMAD MH1 domain"/>
    <property type="match status" value="1"/>
</dbReference>
<accession>E0V8Z9</accession>
<evidence type="ECO:0000256" key="1">
    <source>
        <dbReference type="ARBA" id="ARBA00005545"/>
    </source>
</evidence>
<feature type="compositionally biased region" description="Polar residues" evidence="11">
    <location>
        <begin position="400"/>
        <end position="428"/>
    </location>
</feature>
<dbReference type="GeneID" id="8233333"/>
<dbReference type="OrthoDB" id="5875866at2759"/>
<evidence type="ECO:0000313" key="16">
    <source>
        <dbReference type="Proteomes" id="UP000009046"/>
    </source>
</evidence>
<evidence type="ECO:0000313" key="15">
    <source>
        <dbReference type="EnsemblMetazoa" id="PHUM002670-PA"/>
    </source>
</evidence>
<keyword evidence="8 9" id="KW-0539">Nucleus</keyword>
<dbReference type="KEGG" id="phu:Phum_PHUM002670"/>
<dbReference type="GO" id="GO:0040024">
    <property type="term" value="P:dauer larval development"/>
    <property type="evidence" value="ECO:0007669"/>
    <property type="project" value="UniProtKB-ARBA"/>
</dbReference>
<dbReference type="InterPro" id="IPR036578">
    <property type="entry name" value="SMAD_MH1_sf"/>
</dbReference>
<dbReference type="GO" id="GO:0005737">
    <property type="term" value="C:cytoplasm"/>
    <property type="evidence" value="ECO:0007669"/>
    <property type="project" value="UniProtKB-SubCell"/>
</dbReference>
<dbReference type="VEuPathDB" id="VectorBase:PHUM002670"/>
<dbReference type="InterPro" id="IPR013790">
    <property type="entry name" value="Dwarfin"/>
</dbReference>
<organism>
    <name type="scientific">Pediculus humanus subsp. corporis</name>
    <name type="common">Body louse</name>
    <dbReference type="NCBI Taxonomy" id="121224"/>
    <lineage>
        <taxon>Eukaryota</taxon>
        <taxon>Metazoa</taxon>
        <taxon>Ecdysozoa</taxon>
        <taxon>Arthropoda</taxon>
        <taxon>Hexapoda</taxon>
        <taxon>Insecta</taxon>
        <taxon>Pterygota</taxon>
        <taxon>Neoptera</taxon>
        <taxon>Paraneoptera</taxon>
        <taxon>Psocodea</taxon>
        <taxon>Troctomorpha</taxon>
        <taxon>Phthiraptera</taxon>
        <taxon>Anoplura</taxon>
        <taxon>Pediculidae</taxon>
        <taxon>Pediculus</taxon>
    </lineage>
</organism>
<dbReference type="AlphaFoldDB" id="E0V8Z9"/>
<dbReference type="PROSITE" id="PS51075">
    <property type="entry name" value="MH1"/>
    <property type="match status" value="1"/>
</dbReference>
<dbReference type="GO" id="GO:0030509">
    <property type="term" value="P:BMP signaling pathway"/>
    <property type="evidence" value="ECO:0007669"/>
    <property type="project" value="TreeGrafter"/>
</dbReference>
<dbReference type="InParanoid" id="E0V8Z9"/>
<dbReference type="STRING" id="121224.E0V8Z9"/>
<dbReference type="EnsemblMetazoa" id="PHUM002670-RA">
    <property type="protein sequence ID" value="PHUM002670-PA"/>
    <property type="gene ID" value="PHUM002670"/>
</dbReference>
<dbReference type="FunFam" id="3.90.520.10:FF:000002">
    <property type="entry name" value="Mothers against decapentaplegic homolog"/>
    <property type="match status" value="1"/>
</dbReference>
<dbReference type="Proteomes" id="UP000009046">
    <property type="component" value="Unassembled WGS sequence"/>
</dbReference>
<evidence type="ECO:0000259" key="13">
    <source>
        <dbReference type="PROSITE" id="PS51076"/>
    </source>
</evidence>
<dbReference type="GO" id="GO:0000978">
    <property type="term" value="F:RNA polymerase II cis-regulatory region sequence-specific DNA binding"/>
    <property type="evidence" value="ECO:0007669"/>
    <property type="project" value="TreeGrafter"/>
</dbReference>
<feature type="domain" description="MH2" evidence="13">
    <location>
        <begin position="467"/>
        <end position="692"/>
    </location>
</feature>
<feature type="coiled-coil region" evidence="10">
    <location>
        <begin position="36"/>
        <end position="63"/>
    </location>
</feature>
<protein>
    <recommendedName>
        <fullName evidence="9">Mothers against decapentaplegic homolog</fullName>
        <shortName evidence="9">MAD homolog</shortName>
        <shortName evidence="9">Mothers against DPP homolog</shortName>
    </recommendedName>
    <alternativeName>
        <fullName evidence="9">SMAD family member</fullName>
    </alternativeName>
</protein>
<comment type="similarity">
    <text evidence="1 9">Belongs to the dwarfin/SMAD family.</text>
</comment>
<dbReference type="InterPro" id="IPR001132">
    <property type="entry name" value="SMAD_dom_Dwarfin-type"/>
</dbReference>
<dbReference type="FunFam" id="2.60.200.10:FF:000002">
    <property type="entry name" value="Mothers against decapentaplegic homolog"/>
    <property type="match status" value="1"/>
</dbReference>
<dbReference type="OMA" id="FYPTPNW"/>
<dbReference type="InterPro" id="IPR013019">
    <property type="entry name" value="MAD_homology_MH1"/>
</dbReference>
<dbReference type="GO" id="GO:0071144">
    <property type="term" value="C:heteromeric SMAD protein complex"/>
    <property type="evidence" value="ECO:0007669"/>
    <property type="project" value="TreeGrafter"/>
</dbReference>
<evidence type="ECO:0000256" key="7">
    <source>
        <dbReference type="ARBA" id="ARBA00023163"/>
    </source>
</evidence>
<keyword evidence="2 9" id="KW-0963">Cytoplasm</keyword>
<dbReference type="GO" id="GO:0000981">
    <property type="term" value="F:DNA-binding transcription factor activity, RNA polymerase II-specific"/>
    <property type="evidence" value="ECO:0007669"/>
    <property type="project" value="TreeGrafter"/>
</dbReference>
<dbReference type="GO" id="GO:0070411">
    <property type="term" value="F:I-SMAD binding"/>
    <property type="evidence" value="ECO:0007669"/>
    <property type="project" value="TreeGrafter"/>
</dbReference>